<sequence length="251" mass="28337">MLRLNRDTLRRLGVAVSARDDLTCELRSSNNRFIKKGGLLKQARQRLALWRFSRRVRLVSEPVLLVSDENLLGTRSAYLFAPLKYERFEAIAKSIDQACRSPDLECRYVVYTRDLERWRKSSYNQSAKTAKHLLDFQTWCDKNDNLKGPDQIVEKLRAALGERLVVVAMEDELGSGVPLGSAVLSACGLSSNEVSDLKTPQPSNVSMPPNALELIRILGEYGLEREATKKVTQALRQNGHLLGVKSREHND</sequence>
<name>A0A2K8K6Z9_9RHOB</name>
<reference evidence="1 2" key="1">
    <citation type="submission" date="2017-11" db="EMBL/GenBank/DDBJ databases">
        <title>Revised Sequence and Annotation of the Rhodobaca barguzinensis strain alga05 Genome.</title>
        <authorList>
            <person name="Kopejtka K."/>
            <person name="Tomasch J.M."/>
            <person name="Bunk B."/>
            <person name="Koblizek M."/>
        </authorList>
    </citation>
    <scope>NUCLEOTIDE SEQUENCE [LARGE SCALE GENOMIC DNA]</scope>
    <source>
        <strain evidence="2">alga05</strain>
    </source>
</reference>
<dbReference type="KEGG" id="rbg:BG454_04880"/>
<proteinExistence type="predicted"/>
<protein>
    <submittedName>
        <fullName evidence="1">Uncharacterized protein</fullName>
    </submittedName>
</protein>
<dbReference type="EMBL" id="CP024899">
    <property type="protein sequence ID" value="ATX65242.1"/>
    <property type="molecule type" value="Genomic_DNA"/>
</dbReference>
<dbReference type="Proteomes" id="UP000228948">
    <property type="component" value="Chromosome"/>
</dbReference>
<keyword evidence="2" id="KW-1185">Reference proteome</keyword>
<gene>
    <name evidence="1" type="ORF">BG454_04880</name>
</gene>
<organism evidence="1 2">
    <name type="scientific">Roseinatronobacter bogoriensis subsp. barguzinensis</name>
    <dbReference type="NCBI Taxonomy" id="441209"/>
    <lineage>
        <taxon>Bacteria</taxon>
        <taxon>Pseudomonadati</taxon>
        <taxon>Pseudomonadota</taxon>
        <taxon>Alphaproteobacteria</taxon>
        <taxon>Rhodobacterales</taxon>
        <taxon>Paracoccaceae</taxon>
        <taxon>Roseinatronobacter</taxon>
    </lineage>
</organism>
<accession>A0A2K8K6Z9</accession>
<evidence type="ECO:0000313" key="2">
    <source>
        <dbReference type="Proteomes" id="UP000228948"/>
    </source>
</evidence>
<evidence type="ECO:0000313" key="1">
    <source>
        <dbReference type="EMBL" id="ATX65242.1"/>
    </source>
</evidence>
<dbReference type="AlphaFoldDB" id="A0A2K8K6Z9"/>